<accession>A0A6J4KL15</accession>
<gene>
    <name evidence="2" type="ORF">AVDCRST_MAG68-1151</name>
</gene>
<keyword evidence="1" id="KW-1133">Transmembrane helix</keyword>
<evidence type="ECO:0008006" key="3">
    <source>
        <dbReference type="Google" id="ProtNLM"/>
    </source>
</evidence>
<sequence length="50" mass="4793">MSGELLQGAAVGAIVLGAVASVAMRGWRVVSAARAKPDDGSCAGGCGCKS</sequence>
<dbReference type="AlphaFoldDB" id="A0A6J4KL15"/>
<proteinExistence type="predicted"/>
<keyword evidence="1" id="KW-0812">Transmembrane</keyword>
<feature type="transmembrane region" description="Helical" evidence="1">
    <location>
        <begin position="6"/>
        <end position="27"/>
    </location>
</feature>
<name>A0A6J4KL15_9BACT</name>
<evidence type="ECO:0000256" key="1">
    <source>
        <dbReference type="SAM" id="Phobius"/>
    </source>
</evidence>
<organism evidence="2">
    <name type="scientific">uncultured Gemmatimonadota bacterium</name>
    <dbReference type="NCBI Taxonomy" id="203437"/>
    <lineage>
        <taxon>Bacteria</taxon>
        <taxon>Pseudomonadati</taxon>
        <taxon>Gemmatimonadota</taxon>
        <taxon>environmental samples</taxon>
    </lineage>
</organism>
<protein>
    <recommendedName>
        <fullName evidence="3">FeoB-associated Cys-rich membrane protein</fullName>
    </recommendedName>
</protein>
<evidence type="ECO:0000313" key="2">
    <source>
        <dbReference type="EMBL" id="CAA9309007.1"/>
    </source>
</evidence>
<reference evidence="2" key="1">
    <citation type="submission" date="2020-02" db="EMBL/GenBank/DDBJ databases">
        <authorList>
            <person name="Meier V. D."/>
        </authorList>
    </citation>
    <scope>NUCLEOTIDE SEQUENCE</scope>
    <source>
        <strain evidence="2">AVDCRST_MAG68</strain>
    </source>
</reference>
<keyword evidence="1" id="KW-0472">Membrane</keyword>
<dbReference type="EMBL" id="CADCTW010000062">
    <property type="protein sequence ID" value="CAA9309007.1"/>
    <property type="molecule type" value="Genomic_DNA"/>
</dbReference>